<gene>
    <name evidence="1" type="ORF">SAMN05421720_10158</name>
</gene>
<dbReference type="EMBL" id="FNAP01000001">
    <property type="protein sequence ID" value="SDD61800.1"/>
    <property type="molecule type" value="Genomic_DNA"/>
</dbReference>
<dbReference type="STRING" id="69960.SAMN05421720_10158"/>
<dbReference type="Proteomes" id="UP000199412">
    <property type="component" value="Unassembled WGS sequence"/>
</dbReference>
<name>A0A1G6W790_9PROT</name>
<protein>
    <recommendedName>
        <fullName evidence="3">Motility protein</fullName>
    </recommendedName>
</protein>
<evidence type="ECO:0000313" key="2">
    <source>
        <dbReference type="Proteomes" id="UP000199412"/>
    </source>
</evidence>
<proteinExistence type="predicted"/>
<evidence type="ECO:0000313" key="1">
    <source>
        <dbReference type="EMBL" id="SDD61800.1"/>
    </source>
</evidence>
<organism evidence="1 2">
    <name type="scientific">Rhodospira trueperi</name>
    <dbReference type="NCBI Taxonomy" id="69960"/>
    <lineage>
        <taxon>Bacteria</taxon>
        <taxon>Pseudomonadati</taxon>
        <taxon>Pseudomonadota</taxon>
        <taxon>Alphaproteobacteria</taxon>
        <taxon>Rhodospirillales</taxon>
        <taxon>Rhodospirillaceae</taxon>
        <taxon>Rhodospira</taxon>
    </lineage>
</organism>
<sequence>MSIASVAGGTLLAQAANMMSTQTAMLRISADAEQSVVAMLEQASGQAQAPSQAVTPAAGAGKGAAVDILV</sequence>
<evidence type="ECO:0008006" key="3">
    <source>
        <dbReference type="Google" id="ProtNLM"/>
    </source>
</evidence>
<keyword evidence="2" id="KW-1185">Reference proteome</keyword>
<dbReference type="RefSeq" id="WP_143027029.1">
    <property type="nucleotide sequence ID" value="NZ_FNAP01000001.1"/>
</dbReference>
<dbReference type="AlphaFoldDB" id="A0A1G6W790"/>
<accession>A0A1G6W790</accession>
<reference evidence="1 2" key="1">
    <citation type="submission" date="2016-10" db="EMBL/GenBank/DDBJ databases">
        <authorList>
            <person name="de Groot N.N."/>
        </authorList>
    </citation>
    <scope>NUCLEOTIDE SEQUENCE [LARGE SCALE GENOMIC DNA]</scope>
    <source>
        <strain evidence="1 2">ATCC 700224</strain>
    </source>
</reference>